<evidence type="ECO:0000313" key="3">
    <source>
        <dbReference type="EMBL" id="WEL19583.1"/>
    </source>
</evidence>
<organism evidence="3 4">
    <name type="scientific">Candidatus Nanohalococcus occultus</name>
    <dbReference type="NCBI Taxonomy" id="2978047"/>
    <lineage>
        <taxon>Archaea</taxon>
        <taxon>Candidatus Nanohalarchaeota</taxon>
        <taxon>Candidatus Nanohalarchaeota incertae sedis</taxon>
        <taxon>Candidatus Nanohalococcus</taxon>
    </lineage>
</organism>
<feature type="compositionally biased region" description="Basic and acidic residues" evidence="1">
    <location>
        <begin position="335"/>
        <end position="344"/>
    </location>
</feature>
<evidence type="ECO:0000256" key="1">
    <source>
        <dbReference type="SAM" id="MobiDB-lite"/>
    </source>
</evidence>
<dbReference type="RefSeq" id="WP_347721424.1">
    <property type="nucleotide sequence ID" value="NZ_CP104395.1"/>
</dbReference>
<dbReference type="Gene3D" id="3.30.1490.20">
    <property type="entry name" value="ATP-grasp fold, A domain"/>
    <property type="match status" value="1"/>
</dbReference>
<dbReference type="SUPFAM" id="SSF56059">
    <property type="entry name" value="Glutathione synthetase ATP-binding domain-like"/>
    <property type="match status" value="1"/>
</dbReference>
<evidence type="ECO:0000313" key="4">
    <source>
        <dbReference type="Proteomes" id="UP001218034"/>
    </source>
</evidence>
<dbReference type="Proteomes" id="UP001218034">
    <property type="component" value="Chromosome"/>
</dbReference>
<gene>
    <name evidence="3" type="ORF">SVXNc_0565</name>
</gene>
<feature type="compositionally biased region" description="Polar residues" evidence="1">
    <location>
        <begin position="364"/>
        <end position="374"/>
    </location>
</feature>
<dbReference type="GeneID" id="90590003"/>
<protein>
    <recommendedName>
        <fullName evidence="2">Pyruvate phosphate dikinase AMP/ATP-binding domain-containing protein</fullName>
    </recommendedName>
</protein>
<dbReference type="EMBL" id="CP104395">
    <property type="protein sequence ID" value="WEL19583.1"/>
    <property type="molecule type" value="Genomic_DNA"/>
</dbReference>
<proteinExistence type="predicted"/>
<dbReference type="Pfam" id="PF01326">
    <property type="entry name" value="PPDK_N"/>
    <property type="match status" value="1"/>
</dbReference>
<feature type="region of interest" description="Disordered" evidence="1">
    <location>
        <begin position="280"/>
        <end position="314"/>
    </location>
</feature>
<feature type="domain" description="Pyruvate phosphate dikinase AMP/ATP-binding" evidence="2">
    <location>
        <begin position="22"/>
        <end position="200"/>
    </location>
</feature>
<reference evidence="3 4" key="1">
    <citation type="submission" date="2022-09" db="EMBL/GenBank/DDBJ databases">
        <title>Xylan utilization by haloarchaea-nanohaloarchaea associations.</title>
        <authorList>
            <person name="Yakimov M."/>
        </authorList>
    </citation>
    <scope>NUCLEOTIDE SEQUENCE [LARGE SCALE GENOMIC DNA]</scope>
    <source>
        <strain evidence="3 4">SVXNc</strain>
    </source>
</reference>
<keyword evidence="4" id="KW-1185">Reference proteome</keyword>
<dbReference type="InterPro" id="IPR013815">
    <property type="entry name" value="ATP_grasp_subdomain_1"/>
</dbReference>
<feature type="compositionally biased region" description="Basic and acidic residues" evidence="1">
    <location>
        <begin position="285"/>
        <end position="301"/>
    </location>
</feature>
<name>A0ABY8CI69_9ARCH</name>
<accession>A0ABY8CI69</accession>
<sequence>MVVWKGETSREKCGEKAVRLDSADDLNIPNFFVITKQEIQQLVGDSANSREVLNKQFSSDFSNQLREAYKEVDMSSAVRNASGPARNLVGGQRSGSRVSVRISDDSVSEYKLNVGESDLGDAVKEVLASYFEENSEMPAVIVQRMIEPEASGAVILNYTEDHALVEAVKGLGTSIEEGVTVPEFYLVNDSVEDRRIPDSQLEDSLNLMTGEIKRRKTDRNHFIFSESELVSFVNRLRAEGYSGKFVYKRGTFYVTDLFEKSDGSAPADLDGITVTKQKVQNRGFRKTEDTVPPEEYERSLISEKGGYTSTDAEKARRAGKRAVFSFKGEIEEENKEYQSMERQKKQSSTSQDHSRRETAGQEKSVLQVTGTESVPLNAEGGLSLSPPFDGKYAVTSRNVRGRAIDPESYVSSCEQLLTYEGDQLVLDARNISSQAAEKALGLVEADFKILIVNPSETGLIGQAVRKGFDAIASNSPETVRSQVLREEKKLLLDHARKELE</sequence>
<feature type="region of interest" description="Disordered" evidence="1">
    <location>
        <begin position="334"/>
        <end position="389"/>
    </location>
</feature>
<dbReference type="InterPro" id="IPR002192">
    <property type="entry name" value="PPDK_AMP/ATP-bd"/>
</dbReference>
<evidence type="ECO:0000259" key="2">
    <source>
        <dbReference type="Pfam" id="PF01326"/>
    </source>
</evidence>